<evidence type="ECO:0000313" key="2">
    <source>
        <dbReference type="EMBL" id="MFH5776936.1"/>
    </source>
</evidence>
<proteinExistence type="predicted"/>
<dbReference type="InterPro" id="IPR000241">
    <property type="entry name" value="RlmKL-like_Mtase"/>
</dbReference>
<dbReference type="Proteomes" id="UP001609376">
    <property type="component" value="Unassembled WGS sequence"/>
</dbReference>
<gene>
    <name evidence="2" type="ORF">ACHFJ0_22050</name>
</gene>
<keyword evidence="3" id="KW-1185">Reference proteome</keyword>
<name>A0ABW7LRI4_9RHOB</name>
<evidence type="ECO:0000259" key="1">
    <source>
        <dbReference type="Pfam" id="PF01170"/>
    </source>
</evidence>
<organism evidence="2 3">
    <name type="scientific">Paracoccus broussonetiae subsp. drimophilus</name>
    <dbReference type="NCBI Taxonomy" id="3373869"/>
    <lineage>
        <taxon>Bacteria</taxon>
        <taxon>Pseudomonadati</taxon>
        <taxon>Pseudomonadota</taxon>
        <taxon>Alphaproteobacteria</taxon>
        <taxon>Rhodobacterales</taxon>
        <taxon>Paracoccaceae</taxon>
        <taxon>Paracoccus</taxon>
        <taxon>Paracoccus broussonetiae</taxon>
    </lineage>
</organism>
<dbReference type="EMBL" id="JBIMPR010000027">
    <property type="protein sequence ID" value="MFH5776936.1"/>
    <property type="molecule type" value="Genomic_DNA"/>
</dbReference>
<accession>A0ABW7LRI4</accession>
<dbReference type="InterPro" id="IPR029063">
    <property type="entry name" value="SAM-dependent_MTases_sf"/>
</dbReference>
<reference evidence="2 3" key="1">
    <citation type="submission" date="2024-10" db="EMBL/GenBank/DDBJ databases">
        <title>Paracoccus drimophilus sp. nov., a novel bacterium from corn roots in Hunan.</title>
        <authorList>
            <person name="Li X."/>
        </authorList>
    </citation>
    <scope>NUCLEOTIDE SEQUENCE [LARGE SCALE GENOMIC DNA]</scope>
    <source>
        <strain evidence="2 3">NGMCC 1.201697</strain>
    </source>
</reference>
<dbReference type="SUPFAM" id="SSF53335">
    <property type="entry name" value="S-adenosyl-L-methionine-dependent methyltransferases"/>
    <property type="match status" value="2"/>
</dbReference>
<dbReference type="Gene3D" id="3.40.50.150">
    <property type="entry name" value="Vaccinia Virus protein VP39"/>
    <property type="match status" value="2"/>
</dbReference>
<protein>
    <recommendedName>
        <fullName evidence="1">Ribosomal RNA large subunit methyltransferase K/L-like methyltransferase domain-containing protein</fullName>
    </recommendedName>
</protein>
<feature type="domain" description="Ribosomal RNA large subunit methyltransferase K/L-like methyltransferase" evidence="1">
    <location>
        <begin position="130"/>
        <end position="171"/>
    </location>
</feature>
<sequence length="535" mass="60659">MTTSSFVCRIKDYIQPFERELAFQEVNSLMRAFNLKAENRSQTELVVFGENHHISTFAQRLAYWESVEGQGQFITTLQSLREATVNVVRNGIDLDILRGALPFREEVSLPNRRCLRYGTHGIHEYRGKFFPQLVRALINVSGTGAGGIVADPMSGSGTTLVESKLFGCESYGVDMNPLSCLLTETKASLLEANPDDLVNGYRAIREALLRPEPRDRKMAYFENLPKEDQRYLSSWFGSEVLAALDDIMRLISQERSTHARGLMLVAVSNILRSVSWQKVEDLRVRKEVRLDVEIDPKKEFLEELGRSVRAVLALLYQEGSRNYPKHTIVQGDARRCAEMWPSAKGKVDTIITSPPYATALPYLDTDRLSLCYLGLLPRPEHRARDLLMIGNREVSEKMRREYLTAYMSERARLPREITGLIDRIDDLNSSHEVGFRRRNLSALLFKYFSDMKRVMHSMNDALRVGGTAYIVVGNNHTTAGGERVDIETAKLLATLADQAGFIVEPSLSMDMLASRDIFRKNAMATEEILYLRKSS</sequence>
<dbReference type="Pfam" id="PF01170">
    <property type="entry name" value="UPF0020"/>
    <property type="match status" value="1"/>
</dbReference>
<dbReference type="RefSeq" id="WP_395135948.1">
    <property type="nucleotide sequence ID" value="NZ_JBIMPR010000027.1"/>
</dbReference>
<comment type="caution">
    <text evidence="2">The sequence shown here is derived from an EMBL/GenBank/DDBJ whole genome shotgun (WGS) entry which is preliminary data.</text>
</comment>
<evidence type="ECO:0000313" key="3">
    <source>
        <dbReference type="Proteomes" id="UP001609376"/>
    </source>
</evidence>